<dbReference type="AlphaFoldDB" id="A0AA48HKA2"/>
<feature type="domain" description="GGDEF" evidence="4">
    <location>
        <begin position="878"/>
        <end position="1017"/>
    </location>
</feature>
<dbReference type="Pfam" id="PF07494">
    <property type="entry name" value="Reg_prop"/>
    <property type="match status" value="7"/>
</dbReference>
<dbReference type="PANTHER" id="PTHR43547:SF2">
    <property type="entry name" value="HYBRID SIGNAL TRANSDUCTION HISTIDINE KINASE C"/>
    <property type="match status" value="1"/>
</dbReference>
<dbReference type="InterPro" id="IPR015943">
    <property type="entry name" value="WD40/YVTN_repeat-like_dom_sf"/>
</dbReference>
<evidence type="ECO:0000259" key="4">
    <source>
        <dbReference type="PROSITE" id="PS50887"/>
    </source>
</evidence>
<reference evidence="5" key="1">
    <citation type="submission" date="2023-01" db="EMBL/GenBank/DDBJ databases">
        <title>Complete genome sequence of Planctobacterium marinum strain Dej080120_11.</title>
        <authorList>
            <person name="Ueki S."/>
            <person name="Maruyama F."/>
        </authorList>
    </citation>
    <scope>NUCLEOTIDE SEQUENCE</scope>
    <source>
        <strain evidence="5">Dej080120_11</strain>
    </source>
</reference>
<keyword evidence="1" id="KW-0597">Phosphoprotein</keyword>
<dbReference type="GO" id="GO:0000155">
    <property type="term" value="F:phosphorelay sensor kinase activity"/>
    <property type="evidence" value="ECO:0007669"/>
    <property type="project" value="TreeGrafter"/>
</dbReference>
<dbReference type="InterPro" id="IPR043128">
    <property type="entry name" value="Rev_trsase/Diguanyl_cyclase"/>
</dbReference>
<dbReference type="PANTHER" id="PTHR43547">
    <property type="entry name" value="TWO-COMPONENT HISTIDINE KINASE"/>
    <property type="match status" value="1"/>
</dbReference>
<dbReference type="NCBIfam" id="TIGR00254">
    <property type="entry name" value="GGDEF"/>
    <property type="match status" value="1"/>
</dbReference>
<dbReference type="Gene3D" id="3.30.70.270">
    <property type="match status" value="1"/>
</dbReference>
<dbReference type="Pfam" id="PF00990">
    <property type="entry name" value="GGDEF"/>
    <property type="match status" value="1"/>
</dbReference>
<keyword evidence="3" id="KW-0732">Signal</keyword>
<evidence type="ECO:0000313" key="6">
    <source>
        <dbReference type="Proteomes" id="UP001333710"/>
    </source>
</evidence>
<dbReference type="InterPro" id="IPR011110">
    <property type="entry name" value="Reg_prop"/>
</dbReference>
<dbReference type="CDD" id="cd01949">
    <property type="entry name" value="GGDEF"/>
    <property type="match status" value="1"/>
</dbReference>
<accession>A0AA48HKA2</accession>
<dbReference type="Gene3D" id="2.130.10.10">
    <property type="entry name" value="YVTN repeat-like/Quinoprotein amine dehydrogenase"/>
    <property type="match status" value="4"/>
</dbReference>
<evidence type="ECO:0000256" key="2">
    <source>
        <dbReference type="SAM" id="Coils"/>
    </source>
</evidence>
<evidence type="ECO:0000256" key="3">
    <source>
        <dbReference type="SAM" id="SignalP"/>
    </source>
</evidence>
<dbReference type="RefSeq" id="WP_338294881.1">
    <property type="nucleotide sequence ID" value="NZ_AP027272.1"/>
</dbReference>
<dbReference type="Gene3D" id="2.60.40.10">
    <property type="entry name" value="Immunoglobulins"/>
    <property type="match status" value="1"/>
</dbReference>
<feature type="signal peptide" evidence="3">
    <location>
        <begin position="1"/>
        <end position="22"/>
    </location>
</feature>
<feature type="chain" id="PRO_5041333382" description="GGDEF domain-containing protein" evidence="3">
    <location>
        <begin position="23"/>
        <end position="1047"/>
    </location>
</feature>
<dbReference type="PROSITE" id="PS50887">
    <property type="entry name" value="GGDEF"/>
    <property type="match status" value="1"/>
</dbReference>
<sequence>MKLFGFTLFSLFLLFLSQALSATELRFSRFDVDDGLSHEIVRKSVQDSRGFMWFATEGGLNRFDGFQFKHFPVILDSEQVTSVISDMLFDGERYIWLSTLGSGVIRFDPENNAFKQVANETLVSPRIKRIFLDSQNRLWVGTLENGLAQINIDEQYQVINYSGDVRGVSHPAVTAFTEDSLGRIWIGTDGGGLDVLQPHSEKWLNFRASDERSEEHLNGNRIRSLLTDSQGYIWVGTLTSGLSRYSLKSKRFAHYRHNPDELTSLSNDFILSLYEDAQGRIWAGTDNGISLYEDGKFERILADKSNPDSLSNNRIFNVFQDKGNIIWISTYSGLNKWNPANSAFNHTIPRTQSDLNHSVVTDFATDSDGQLYVATYGGGIVHLEQSTGAWLPITKAQGLADNRIMSLMVDREDGIWVGTRAHGLLYKSASSESWQQFKHNEQDENSLPSNGVTDILQDSQNRIWVATYNGGLSLKTDTGFSNFLRKEGNINSLSSKNIMQILEDQEGFIWAASENGLNRIDVKEGSISTFLYDEDNPQGLSGELTWQIFEDSRGDFWIATHGHGISIWRFADRAQGNLKMRHLTQENGLNSNSVYGFAEDRLGNIWLSSSRGISRIDAESLQPEHFDKSHGLQGYDFNLGAVYTDQNNKIYFGGTNGFNQFLEQDLKLKAQAPDVELLGVTAVGRELSVPDSAPLELGYEDYLVAFDYVALDFAAPQKNQYQYRLSPLDEEWISVGNLRRATYTNLPAGDYVFSVRASNIAGITSDAQINLPVTVLPAPWKTPLAYSAYVAVTALLLLLFLRSQMKKLAQEEKQRKELERQVAQRTEELAEQNKKLIKLNQELEQAHVEDALTGCKNRHFLDLYLKRALPEYEAQANHQMLVMLIDLDNLKPLNDSLGHAAGDALISHMAEVFRGALLSDFHLVRWGGDEFMIVGTISDRQQSVDFATNLQRKVSETQFTWLGKDVKCQCSMGFAHYPFDETSPKALSWDQVSMLADKALYSAKQKSGISWTGVLTPKRDINELMLSELMHCQRISQVEDLVEIVES</sequence>
<dbReference type="Pfam" id="PF07495">
    <property type="entry name" value="Y_Y_Y"/>
    <property type="match status" value="1"/>
</dbReference>
<feature type="coiled-coil region" evidence="2">
    <location>
        <begin position="801"/>
        <end position="849"/>
    </location>
</feature>
<dbReference type="SMART" id="SM00267">
    <property type="entry name" value="GGDEF"/>
    <property type="match status" value="1"/>
</dbReference>
<proteinExistence type="predicted"/>
<keyword evidence="2" id="KW-0175">Coiled coil</keyword>
<dbReference type="SUPFAM" id="SSF55073">
    <property type="entry name" value="Nucleotide cyclase"/>
    <property type="match status" value="1"/>
</dbReference>
<gene>
    <name evidence="5" type="ORF">MACH26_35070</name>
</gene>
<dbReference type="KEGG" id="pmaw:MACH26_35070"/>
<name>A0AA48HKA2_9ALTE</name>
<keyword evidence="6" id="KW-1185">Reference proteome</keyword>
<dbReference type="InterPro" id="IPR029787">
    <property type="entry name" value="Nucleotide_cyclase"/>
</dbReference>
<dbReference type="EMBL" id="AP027272">
    <property type="protein sequence ID" value="BDX07986.1"/>
    <property type="molecule type" value="Genomic_DNA"/>
</dbReference>
<dbReference type="Proteomes" id="UP001333710">
    <property type="component" value="Chromosome"/>
</dbReference>
<dbReference type="InterPro" id="IPR013783">
    <property type="entry name" value="Ig-like_fold"/>
</dbReference>
<evidence type="ECO:0000256" key="1">
    <source>
        <dbReference type="ARBA" id="ARBA00022553"/>
    </source>
</evidence>
<evidence type="ECO:0000313" key="5">
    <source>
        <dbReference type="EMBL" id="BDX07986.1"/>
    </source>
</evidence>
<protein>
    <recommendedName>
        <fullName evidence="4">GGDEF domain-containing protein</fullName>
    </recommendedName>
</protein>
<organism evidence="5 6">
    <name type="scientific">Planctobacterium marinum</name>
    <dbReference type="NCBI Taxonomy" id="1631968"/>
    <lineage>
        <taxon>Bacteria</taxon>
        <taxon>Pseudomonadati</taxon>
        <taxon>Pseudomonadota</taxon>
        <taxon>Gammaproteobacteria</taxon>
        <taxon>Alteromonadales</taxon>
        <taxon>Alteromonadaceae</taxon>
        <taxon>Planctobacterium</taxon>
    </lineage>
</organism>
<dbReference type="InterPro" id="IPR000160">
    <property type="entry name" value="GGDEF_dom"/>
</dbReference>
<dbReference type="InterPro" id="IPR011123">
    <property type="entry name" value="Y_Y_Y"/>
</dbReference>
<dbReference type="SUPFAM" id="SSF63829">
    <property type="entry name" value="Calcium-dependent phosphotriesterase"/>
    <property type="match status" value="3"/>
</dbReference>